<evidence type="ECO:0000313" key="1">
    <source>
        <dbReference type="EMBL" id="QZP37617.1"/>
    </source>
</evidence>
<protein>
    <submittedName>
        <fullName evidence="1">DUF5791 family protein</fullName>
    </submittedName>
</protein>
<reference evidence="1 2" key="1">
    <citation type="journal article" date="2021" name="Int. J. Syst. Evol. Microbiol.">
        <title>Halobaculum halophilum sp. nov. and Halobaculum salinum sp. nov., isolated from salt lake and saline soil.</title>
        <authorList>
            <person name="Cui H.L."/>
            <person name="Shi X.W."/>
            <person name="Yin X.M."/>
            <person name="Yang X.Y."/>
            <person name="Hou J."/>
            <person name="Zhu L."/>
        </authorList>
    </citation>
    <scope>NUCLEOTIDE SEQUENCE [LARGE SCALE GENOMIC DNA]</scope>
    <source>
        <strain evidence="1 2">NBRC 109044</strain>
    </source>
</reference>
<dbReference type="Proteomes" id="UP000826254">
    <property type="component" value="Chromosome"/>
</dbReference>
<proteinExistence type="predicted"/>
<sequence>MLYDALAEPDGATPGDLLEAYATELAAALDGADPAAVAAETGVDESVVAAMAAGDADAIAAVRLADAAAVLEREEGVPADDIAYEVRDHVMMEMVTAILDVDTIAAEIDADLTGQEVQQALEGRTRLTLGELAEIQALMIERTP</sequence>
<dbReference type="EMBL" id="CP081958">
    <property type="protein sequence ID" value="QZP37617.1"/>
    <property type="molecule type" value="Genomic_DNA"/>
</dbReference>
<dbReference type="KEGG" id="hmp:K6T50_00080"/>
<keyword evidence="2" id="KW-1185">Reference proteome</keyword>
<dbReference type="AlphaFoldDB" id="A0A8T8WCN0"/>
<accession>A0A8T8WCN0</accession>
<dbReference type="RefSeq" id="WP_222607426.1">
    <property type="nucleotide sequence ID" value="NZ_CP081958.1"/>
</dbReference>
<organism evidence="1 2">
    <name type="scientific">Halobaculum magnesiiphilum</name>
    <dbReference type="NCBI Taxonomy" id="1017351"/>
    <lineage>
        <taxon>Archaea</taxon>
        <taxon>Methanobacteriati</taxon>
        <taxon>Methanobacteriota</taxon>
        <taxon>Stenosarchaea group</taxon>
        <taxon>Halobacteria</taxon>
        <taxon>Halobacteriales</taxon>
        <taxon>Haloferacaceae</taxon>
        <taxon>Halobaculum</taxon>
    </lineage>
</organism>
<gene>
    <name evidence="1" type="ORF">K6T50_00080</name>
</gene>
<dbReference type="GeneID" id="67176492"/>
<dbReference type="Pfam" id="PF19104">
    <property type="entry name" value="DUF5791"/>
    <property type="match status" value="1"/>
</dbReference>
<dbReference type="InterPro" id="IPR043809">
    <property type="entry name" value="DUF5791"/>
</dbReference>
<evidence type="ECO:0000313" key="2">
    <source>
        <dbReference type="Proteomes" id="UP000826254"/>
    </source>
</evidence>
<name>A0A8T8WCN0_9EURY</name>